<sequence>MRIGIFGGGQLARMLTQAAITLGLETVIFERFADSPAGRLTRREVVGAWDDTEALTRFAEQCDLVTLENEFVDATILATLEDRGLPVFPTAATVAVVQDKLTQKERIAAAGLSVPAFQGVASPDEVLQAGQILGWPMVLKARRNGYDGYGNATLRTAEEVGPAWERLSKGGNALLVEAWVPFVRELAVMVVRGRTGETKAYPVVETVQRDHICHVVRVPAPLSPAEANRATELAVNAVRAVDGIGIFGVELFALPDGRMQYNEMAPRPHNSGHYTIEACVCSQFENHIRAVLGWPLGEVRLREPAAVMINLLGQRNGVVKPEALEGALAIPGAHVHLYGKREVRIGRKMGHVTAYGATLAEAEARARQATDLVAI</sequence>
<comment type="subunit">
    <text evidence="6 7">Homodimer.</text>
</comment>
<comment type="similarity">
    <text evidence="6 7">Belongs to the PurK/PurT family.</text>
</comment>
<keyword evidence="3" id="KW-0210">Decarboxylase</keyword>
<dbReference type="InterPro" id="IPR005875">
    <property type="entry name" value="PurK"/>
</dbReference>
<dbReference type="GO" id="GO:0004638">
    <property type="term" value="F:phosphoribosylaminoimidazole carboxylase activity"/>
    <property type="evidence" value="ECO:0007669"/>
    <property type="project" value="InterPro"/>
</dbReference>
<dbReference type="GO" id="GO:0006189">
    <property type="term" value="P:'de novo' IMP biosynthetic process"/>
    <property type="evidence" value="ECO:0007669"/>
    <property type="project" value="UniProtKB-UniRule"/>
</dbReference>
<feature type="domain" description="ATP-grasp" evidence="8">
    <location>
        <begin position="104"/>
        <end position="292"/>
    </location>
</feature>
<comment type="caution">
    <text evidence="9">The sequence shown here is derived from an EMBL/GenBank/DDBJ whole genome shotgun (WGS) entry which is preliminary data.</text>
</comment>
<dbReference type="SUPFAM" id="SSF56059">
    <property type="entry name" value="Glutathione synthetase ATP-binding domain-like"/>
    <property type="match status" value="1"/>
</dbReference>
<dbReference type="Pfam" id="PF17769">
    <property type="entry name" value="PurK_C"/>
    <property type="match status" value="1"/>
</dbReference>
<evidence type="ECO:0000256" key="1">
    <source>
        <dbReference type="ARBA" id="ARBA00022741"/>
    </source>
</evidence>
<dbReference type="Pfam" id="PF22660">
    <property type="entry name" value="RS_preATP-grasp-like"/>
    <property type="match status" value="1"/>
</dbReference>
<dbReference type="EMBL" id="LYXE01000015">
    <property type="protein sequence ID" value="PDW01122.1"/>
    <property type="molecule type" value="Genomic_DNA"/>
</dbReference>
<dbReference type="PANTHER" id="PTHR11609">
    <property type="entry name" value="PURINE BIOSYNTHESIS PROTEIN 6/7, PUR6/7"/>
    <property type="match status" value="1"/>
</dbReference>
<dbReference type="GO" id="GO:0046872">
    <property type="term" value="F:metal ion binding"/>
    <property type="evidence" value="ECO:0007669"/>
    <property type="project" value="InterPro"/>
</dbReference>
<dbReference type="InterPro" id="IPR003135">
    <property type="entry name" value="ATP-grasp_carboxylate-amine"/>
</dbReference>
<dbReference type="EC" id="6.3.4.18" evidence="6 7"/>
<dbReference type="UniPathway" id="UPA00074">
    <property type="reaction ID" value="UER00942"/>
</dbReference>
<dbReference type="SUPFAM" id="SSF52440">
    <property type="entry name" value="PreATP-grasp domain"/>
    <property type="match status" value="1"/>
</dbReference>
<evidence type="ECO:0000256" key="5">
    <source>
        <dbReference type="ARBA" id="ARBA00023239"/>
    </source>
</evidence>
<name>A0A2H3KZI7_9CHLR</name>
<dbReference type="PROSITE" id="PS50975">
    <property type="entry name" value="ATP_GRASP"/>
    <property type="match status" value="1"/>
</dbReference>
<dbReference type="Gene3D" id="3.40.50.20">
    <property type="match status" value="1"/>
</dbReference>
<dbReference type="SUPFAM" id="SSF51246">
    <property type="entry name" value="Rudiment single hybrid motif"/>
    <property type="match status" value="1"/>
</dbReference>
<comment type="catalytic activity">
    <reaction evidence="6 7">
        <text>5-amino-1-(5-phospho-beta-D-ribosyl)imidazole + hydrogencarbonate + ATP = 5-carboxyamino-1-(5-phospho-D-ribosyl)imidazole + ADP + phosphate + 2 H(+)</text>
        <dbReference type="Rhea" id="RHEA:19317"/>
        <dbReference type="ChEBI" id="CHEBI:15378"/>
        <dbReference type="ChEBI" id="CHEBI:17544"/>
        <dbReference type="ChEBI" id="CHEBI:30616"/>
        <dbReference type="ChEBI" id="CHEBI:43474"/>
        <dbReference type="ChEBI" id="CHEBI:58730"/>
        <dbReference type="ChEBI" id="CHEBI:137981"/>
        <dbReference type="ChEBI" id="CHEBI:456216"/>
        <dbReference type="EC" id="6.3.4.18"/>
    </reaction>
</comment>
<dbReference type="PANTHER" id="PTHR11609:SF5">
    <property type="entry name" value="PHOSPHORIBOSYLAMINOIMIDAZOLE CARBOXYLASE"/>
    <property type="match status" value="1"/>
</dbReference>
<comment type="pathway">
    <text evidence="6 7">Purine metabolism; IMP biosynthesis via de novo pathway; 5-amino-1-(5-phospho-D-ribosyl)imidazole-4-carboxylate from 5-amino-1-(5-phospho-D-ribosyl)imidazole (N5-CAIR route): step 1/2.</text>
</comment>
<feature type="binding site" evidence="6">
    <location>
        <position position="140"/>
    </location>
    <ligand>
        <name>ATP</name>
        <dbReference type="ChEBI" id="CHEBI:30616"/>
    </ligand>
</feature>
<accession>A0A2H3KZI7</accession>
<keyword evidence="1 6" id="KW-0547">Nucleotide-binding</keyword>
<feature type="binding site" evidence="6">
    <location>
        <begin position="177"/>
        <end position="180"/>
    </location>
    <ligand>
        <name>ATP</name>
        <dbReference type="ChEBI" id="CHEBI:30616"/>
    </ligand>
</feature>
<organism evidence="9 10">
    <name type="scientific">Candidatus Chloroploca asiatica</name>
    <dbReference type="NCBI Taxonomy" id="1506545"/>
    <lineage>
        <taxon>Bacteria</taxon>
        <taxon>Bacillati</taxon>
        <taxon>Chloroflexota</taxon>
        <taxon>Chloroflexia</taxon>
        <taxon>Chloroflexales</taxon>
        <taxon>Chloroflexineae</taxon>
        <taxon>Oscillochloridaceae</taxon>
        <taxon>Candidatus Chloroploca</taxon>
    </lineage>
</organism>
<dbReference type="NCBIfam" id="TIGR01161">
    <property type="entry name" value="purK"/>
    <property type="match status" value="1"/>
</dbReference>
<proteinExistence type="inferred from homology"/>
<evidence type="ECO:0000256" key="2">
    <source>
        <dbReference type="ARBA" id="ARBA00022755"/>
    </source>
</evidence>
<feature type="binding site" evidence="6">
    <location>
        <begin position="262"/>
        <end position="263"/>
    </location>
    <ligand>
        <name>ATP</name>
        <dbReference type="ChEBI" id="CHEBI:30616"/>
    </ligand>
</feature>
<keyword evidence="6 7" id="KW-0436">Ligase</keyword>
<protein>
    <recommendedName>
        <fullName evidence="6 7">N5-carboxyaminoimidazole ribonucleotide synthase</fullName>
        <shortName evidence="6 7">N5-CAIR synthase</shortName>
        <ecNumber evidence="6 7">6.3.4.18</ecNumber>
    </recommendedName>
    <alternativeName>
        <fullName evidence="6 7">5-(carboxyamino)imidazole ribonucleotide synthetase</fullName>
    </alternativeName>
</protein>
<feature type="binding site" evidence="6">
    <location>
        <position position="100"/>
    </location>
    <ligand>
        <name>ATP</name>
        <dbReference type="ChEBI" id="CHEBI:30616"/>
    </ligand>
</feature>
<dbReference type="FunFam" id="3.30.470.20:FF:000037">
    <property type="entry name" value="Phosphoribosylaminoimidazole carboxylase, chloroplastic"/>
    <property type="match status" value="1"/>
</dbReference>
<dbReference type="InterPro" id="IPR011761">
    <property type="entry name" value="ATP-grasp"/>
</dbReference>
<keyword evidence="10" id="KW-1185">Reference proteome</keyword>
<keyword evidence="5" id="KW-0456">Lyase</keyword>
<comment type="function">
    <text evidence="7">Catalyzes the ATP-dependent conversion of 5-aminoimidazole ribonucleotide (AIR) and HCO(3)- to N5-carboxyaminoimidazole ribonucleotide (N5-CAIR).</text>
</comment>
<dbReference type="Gene3D" id="3.30.1490.20">
    <property type="entry name" value="ATP-grasp fold, A domain"/>
    <property type="match status" value="1"/>
</dbReference>
<dbReference type="AlphaFoldDB" id="A0A2H3KZI7"/>
<comment type="caution">
    <text evidence="6">Lacks conserved residue(s) required for the propagation of feature annotation.</text>
</comment>
<dbReference type="GO" id="GO:0005524">
    <property type="term" value="F:ATP binding"/>
    <property type="evidence" value="ECO:0007669"/>
    <property type="project" value="UniProtKB-UniRule"/>
</dbReference>
<dbReference type="InterPro" id="IPR040686">
    <property type="entry name" value="PurK_C"/>
</dbReference>
<dbReference type="NCBIfam" id="NF004680">
    <property type="entry name" value="PRK06019.1-6"/>
    <property type="match status" value="1"/>
</dbReference>
<reference evidence="9 10" key="1">
    <citation type="submission" date="2016-05" db="EMBL/GenBank/DDBJ databases">
        <authorList>
            <person name="Lavstsen T."/>
            <person name="Jespersen J.S."/>
        </authorList>
    </citation>
    <scope>NUCLEOTIDE SEQUENCE [LARGE SCALE GENOMIC DNA]</scope>
    <source>
        <strain evidence="9 10">B7-9</strain>
    </source>
</reference>
<evidence type="ECO:0000256" key="7">
    <source>
        <dbReference type="RuleBase" id="RU361200"/>
    </source>
</evidence>
<evidence type="ECO:0000313" key="9">
    <source>
        <dbReference type="EMBL" id="PDW01122.1"/>
    </source>
</evidence>
<dbReference type="InterPro" id="IPR011054">
    <property type="entry name" value="Rudment_hybrid_motif"/>
</dbReference>
<gene>
    <name evidence="6 7" type="primary">purK</name>
    <name evidence="9" type="ORF">A9Q02_07770</name>
</gene>
<dbReference type="Pfam" id="PF02222">
    <property type="entry name" value="ATP-grasp"/>
    <property type="match status" value="1"/>
</dbReference>
<dbReference type="GO" id="GO:0005829">
    <property type="term" value="C:cytosol"/>
    <property type="evidence" value="ECO:0007669"/>
    <property type="project" value="TreeGrafter"/>
</dbReference>
<dbReference type="HAMAP" id="MF_01928">
    <property type="entry name" value="PurK"/>
    <property type="match status" value="1"/>
</dbReference>
<dbReference type="OrthoDB" id="9804625at2"/>
<dbReference type="Proteomes" id="UP000220922">
    <property type="component" value="Unassembled WGS sequence"/>
</dbReference>
<dbReference type="GO" id="GO:0034028">
    <property type="term" value="F:5-(carboxyamino)imidazole ribonucleotide synthase activity"/>
    <property type="evidence" value="ECO:0007669"/>
    <property type="project" value="UniProtKB-UniRule"/>
</dbReference>
<dbReference type="InterPro" id="IPR016185">
    <property type="entry name" value="PreATP-grasp_dom_sf"/>
</dbReference>
<comment type="function">
    <text evidence="6">Catalyzes the ATP-dependent conversion of 5-aminoimidazole ribonucleotide (AIR) and HCO(3)(-) to N5-carboxyaminoimidazole ribonucleotide (N5-CAIR).</text>
</comment>
<dbReference type="InterPro" id="IPR013815">
    <property type="entry name" value="ATP_grasp_subdomain_1"/>
</dbReference>
<dbReference type="InterPro" id="IPR054350">
    <property type="entry name" value="PurT/PurK_preATP-grasp"/>
</dbReference>
<keyword evidence="4 6" id="KW-0067">ATP-binding</keyword>
<evidence type="ECO:0000313" key="10">
    <source>
        <dbReference type="Proteomes" id="UP000220922"/>
    </source>
</evidence>
<dbReference type="NCBIfam" id="NF004679">
    <property type="entry name" value="PRK06019.1-5"/>
    <property type="match status" value="1"/>
</dbReference>
<evidence type="ECO:0000256" key="6">
    <source>
        <dbReference type="HAMAP-Rule" id="MF_01928"/>
    </source>
</evidence>
<feature type="binding site" evidence="6">
    <location>
        <position position="185"/>
    </location>
    <ligand>
        <name>ATP</name>
        <dbReference type="ChEBI" id="CHEBI:30616"/>
    </ligand>
</feature>
<evidence type="ECO:0000259" key="8">
    <source>
        <dbReference type="PROSITE" id="PS50975"/>
    </source>
</evidence>
<evidence type="ECO:0000256" key="3">
    <source>
        <dbReference type="ARBA" id="ARBA00022793"/>
    </source>
</evidence>
<evidence type="ECO:0000256" key="4">
    <source>
        <dbReference type="ARBA" id="ARBA00022840"/>
    </source>
</evidence>
<keyword evidence="2 6" id="KW-0658">Purine biosynthesis</keyword>
<dbReference type="Gene3D" id="3.30.470.20">
    <property type="entry name" value="ATP-grasp fold, B domain"/>
    <property type="match status" value="1"/>
</dbReference>